<organism evidence="10 11">
    <name type="scientific">Xenoophorus captivus</name>
    <dbReference type="NCBI Taxonomy" id="1517983"/>
    <lineage>
        <taxon>Eukaryota</taxon>
        <taxon>Metazoa</taxon>
        <taxon>Chordata</taxon>
        <taxon>Craniata</taxon>
        <taxon>Vertebrata</taxon>
        <taxon>Euteleostomi</taxon>
        <taxon>Actinopterygii</taxon>
        <taxon>Neopterygii</taxon>
        <taxon>Teleostei</taxon>
        <taxon>Neoteleostei</taxon>
        <taxon>Acanthomorphata</taxon>
        <taxon>Ovalentaria</taxon>
        <taxon>Atherinomorphae</taxon>
        <taxon>Cyprinodontiformes</taxon>
        <taxon>Goodeidae</taxon>
        <taxon>Xenoophorus</taxon>
    </lineage>
</organism>
<feature type="region of interest" description="Disordered" evidence="8">
    <location>
        <begin position="106"/>
        <end position="132"/>
    </location>
</feature>
<comment type="catalytic activity">
    <reaction evidence="1">
        <text>Endonucleolytic cleavage to 5'-phosphomonoester.</text>
        <dbReference type="EC" id="3.1.26.4"/>
    </reaction>
</comment>
<proteinExistence type="inferred from homology"/>
<gene>
    <name evidence="10" type="ORF">XENOCAPTIV_001681</name>
</gene>
<dbReference type="SUPFAM" id="SSF53098">
    <property type="entry name" value="Ribonuclease H-like"/>
    <property type="match status" value="1"/>
</dbReference>
<feature type="domain" description="RNase H type-1" evidence="9">
    <location>
        <begin position="209"/>
        <end position="361"/>
    </location>
</feature>
<evidence type="ECO:0000256" key="7">
    <source>
        <dbReference type="ARBA" id="ARBA00022801"/>
    </source>
</evidence>
<dbReference type="PANTHER" id="PTHR10642:SF26">
    <property type="entry name" value="RIBONUCLEASE H1"/>
    <property type="match status" value="1"/>
</dbReference>
<dbReference type="Gene3D" id="3.30.420.10">
    <property type="entry name" value="Ribonuclease H-like superfamily/Ribonuclease H"/>
    <property type="match status" value="1"/>
</dbReference>
<evidence type="ECO:0000313" key="11">
    <source>
        <dbReference type="Proteomes" id="UP001434883"/>
    </source>
</evidence>
<keyword evidence="6" id="KW-0255">Endonuclease</keyword>
<keyword evidence="7" id="KW-0378">Hydrolase</keyword>
<evidence type="ECO:0000256" key="5">
    <source>
        <dbReference type="ARBA" id="ARBA00022723"/>
    </source>
</evidence>
<evidence type="ECO:0000256" key="1">
    <source>
        <dbReference type="ARBA" id="ARBA00000077"/>
    </source>
</evidence>
<keyword evidence="11" id="KW-1185">Reference proteome</keyword>
<keyword evidence="5" id="KW-0479">Metal-binding</keyword>
<evidence type="ECO:0000256" key="3">
    <source>
        <dbReference type="ARBA" id="ARBA00012180"/>
    </source>
</evidence>
<dbReference type="EC" id="3.1.26.4" evidence="3"/>
<dbReference type="InterPro" id="IPR050092">
    <property type="entry name" value="RNase_H"/>
</dbReference>
<dbReference type="Pfam" id="PF00075">
    <property type="entry name" value="RNase_H"/>
    <property type="match status" value="1"/>
</dbReference>
<evidence type="ECO:0000259" key="9">
    <source>
        <dbReference type="PROSITE" id="PS50879"/>
    </source>
</evidence>
<dbReference type="CDD" id="cd09280">
    <property type="entry name" value="RNase_HI_eukaryote_like"/>
    <property type="match status" value="1"/>
</dbReference>
<accession>A0ABV0S4J7</accession>
<dbReference type="EMBL" id="JAHRIN010068380">
    <property type="protein sequence ID" value="MEQ2215490.1"/>
    <property type="molecule type" value="Genomic_DNA"/>
</dbReference>
<dbReference type="Proteomes" id="UP001434883">
    <property type="component" value="Unassembled WGS sequence"/>
</dbReference>
<protein>
    <recommendedName>
        <fullName evidence="3">ribonuclease H</fullName>
        <ecNumber evidence="3">3.1.26.4</ecNumber>
    </recommendedName>
</protein>
<evidence type="ECO:0000256" key="6">
    <source>
        <dbReference type="ARBA" id="ARBA00022759"/>
    </source>
</evidence>
<comment type="similarity">
    <text evidence="2">Belongs to the RNase H family.</text>
</comment>
<keyword evidence="4" id="KW-0540">Nuclease</keyword>
<dbReference type="PROSITE" id="PS50879">
    <property type="entry name" value="RNASE_H_1"/>
    <property type="match status" value="1"/>
</dbReference>
<comment type="caution">
    <text evidence="10">The sequence shown here is derived from an EMBL/GenBank/DDBJ whole genome shotgun (WGS) entry which is preliminary data.</text>
</comment>
<dbReference type="InterPro" id="IPR002156">
    <property type="entry name" value="RNaseH_domain"/>
</dbReference>
<dbReference type="PANTHER" id="PTHR10642">
    <property type="entry name" value="RIBONUCLEASE H1"/>
    <property type="match status" value="1"/>
</dbReference>
<evidence type="ECO:0000256" key="2">
    <source>
        <dbReference type="ARBA" id="ARBA00005300"/>
    </source>
</evidence>
<evidence type="ECO:0000313" key="10">
    <source>
        <dbReference type="EMBL" id="MEQ2215490.1"/>
    </source>
</evidence>
<sequence length="386" mass="42780">MLELSNRSTYLLVENPTQVPIQVTTRKPLGMLIDSSFHDFELTIPVIGDMPLFVSGKQNSPDVLSTFPSDMITIERHEVLTTKSTCGATLGAEGNLVVYALVTHPGQPAQEEPGTQDSSSEPYPGFETDVGEQLEKADALSTEEERTALKKLFYEYQSVLSKDTHDCGVTDLHTVQCQHCECDTVATTTETPATSQLSSSHRYFDENVCEGLPRAYIDGCAFLHEGRPQAGVGNIWVGHHNTVPNHYQLGPKTSQYAEIAAVLITLQQATALDIKQLVICSDSNYARHSFISHLPVWKENRMKNARNKEVKHSELFLACDHLTTEQGMVVYWKKVKGHSRSLGPDKDENDEADRLARLGAESGTPWGFQKEWLPPSQTHAVSAVTR</sequence>
<name>A0ABV0S4J7_9TELE</name>
<evidence type="ECO:0000256" key="8">
    <source>
        <dbReference type="SAM" id="MobiDB-lite"/>
    </source>
</evidence>
<evidence type="ECO:0000256" key="4">
    <source>
        <dbReference type="ARBA" id="ARBA00022722"/>
    </source>
</evidence>
<reference evidence="10 11" key="1">
    <citation type="submission" date="2021-06" db="EMBL/GenBank/DDBJ databases">
        <authorList>
            <person name="Palmer J.M."/>
        </authorList>
    </citation>
    <scope>NUCLEOTIDE SEQUENCE [LARGE SCALE GENOMIC DNA]</scope>
    <source>
        <strain evidence="10 11">XC_2019</strain>
        <tissue evidence="10">Muscle</tissue>
    </source>
</reference>
<dbReference type="InterPro" id="IPR012337">
    <property type="entry name" value="RNaseH-like_sf"/>
</dbReference>
<dbReference type="InterPro" id="IPR036397">
    <property type="entry name" value="RNaseH_sf"/>
</dbReference>